<organism evidence="1 2">
    <name type="scientific">Shewanella psychrophila</name>
    <dbReference type="NCBI Taxonomy" id="225848"/>
    <lineage>
        <taxon>Bacteria</taxon>
        <taxon>Pseudomonadati</taxon>
        <taxon>Pseudomonadota</taxon>
        <taxon>Gammaproteobacteria</taxon>
        <taxon>Alteromonadales</taxon>
        <taxon>Shewanellaceae</taxon>
        <taxon>Shewanella</taxon>
    </lineage>
</organism>
<keyword evidence="2" id="KW-1185">Reference proteome</keyword>
<dbReference type="OrthoDB" id="8263000at2"/>
<dbReference type="AlphaFoldDB" id="A0A1S6HM89"/>
<evidence type="ECO:0000313" key="1">
    <source>
        <dbReference type="EMBL" id="AQS36637.1"/>
    </source>
</evidence>
<proteinExistence type="predicted"/>
<reference evidence="1 2" key="1">
    <citation type="submission" date="2016-03" db="EMBL/GenBank/DDBJ databases">
        <title>Complete genome sequence of Shewanella psychrophila WP2, a deep sea bacterium isolated from west Pacific sediment.</title>
        <authorList>
            <person name="Xu G."/>
            <person name="Jian H."/>
        </authorList>
    </citation>
    <scope>NUCLEOTIDE SEQUENCE [LARGE SCALE GENOMIC DNA]</scope>
    <source>
        <strain evidence="1 2">WP2</strain>
    </source>
</reference>
<dbReference type="KEGG" id="spsw:Sps_01471"/>
<dbReference type="RefSeq" id="WP_077751926.1">
    <property type="nucleotide sequence ID" value="NZ_CP014782.1"/>
</dbReference>
<name>A0A1S6HM89_9GAMM</name>
<dbReference type="STRING" id="225848.Sps_01471"/>
<sequence>MDNNDTTLPETSVESFWGRALQSLEHFSGQIWSDKAEHDPGITLLEGVTDRVTELARRQALPLKDLLIPQPIDNVAKLAVFPDSFGPQLGLTCGPVTMDDFRKVLLDLHCNDDDLNLQNGGDKFKQAFFLFADVYIAKESQSDRYKYYYDTDSHEFTFEEEVGSADGSNDRELLGNYSLYLVPGEELQQNYTLLNTAKRLLPAYLSKIENIGEKFTDINWLGVSEKDLILEIEVEGNISATDLDSCAKIYAEVYRTIKDFACSPIERYSTQDLNMQGLANEDIFNGPFLRHGWLPELIPARNYTQAVTFKYSQLLAKLQAISGVSKIITGPTDLTVEVDPNMYLSFGHTVDSILANVSLKTKSQDELSKDFGNIAAWIPPKKLIDNSDIVSFVGQYNNVAEYGSVTEVVPACYNLLQPVTPKDSPTKLHQFLLPIEQVLANEYQQLEQIPRLLSFDQTALGKSINLEDTQWPFNDGSVSDTVHEGYKRGLNSFRKAHSEDYGQTLASLQYLTGYFNETVGQNVFSKLREDYIKSQREQLAHLPYDQYHRAGYDNITQRIAGKIGIDSGLIRVVETRRAMPLSPSVTSFDLASVTAREVDGDKERLKLSLNNSNNQYRAGMLVTLKFLTAPNKRLGEGENYFPIECLLVDQVTPEAIFIKIASTPLVNHLEDIVAEGTEVNIIASDRFIADIAFNIMAVVDDTFRENGQKFTLKPFPVLAKEGNILVVAQDTVTADTRDVAGEKYTIESIDRYNHTVTLKNSAGDLITDGTVIKDSYFWYLDSDDPIDRFSFMLSIVLNKQALAKPEQWLEVEQWIKDILRSDLPHHCQALLQWMDQDDFDSFSQQLDPWVDDGCKMGVDSYTVLNFLTLGRKPSNLHGIGYSFIVNEEQLNDLATIDDATRQNYIYERAIFQVNPEEAVP</sequence>
<dbReference type="EMBL" id="CP014782">
    <property type="protein sequence ID" value="AQS36637.1"/>
    <property type="molecule type" value="Genomic_DNA"/>
</dbReference>
<accession>A0A1S6HM89</accession>
<evidence type="ECO:0000313" key="2">
    <source>
        <dbReference type="Proteomes" id="UP000189545"/>
    </source>
</evidence>
<dbReference type="Proteomes" id="UP000189545">
    <property type="component" value="Chromosome"/>
</dbReference>
<gene>
    <name evidence="1" type="ORF">Sps_01471</name>
</gene>
<protein>
    <submittedName>
        <fullName evidence="1">Uncharacterized protein</fullName>
    </submittedName>
</protein>